<proteinExistence type="predicted"/>
<feature type="region of interest" description="Disordered" evidence="1">
    <location>
        <begin position="15"/>
        <end position="37"/>
    </location>
</feature>
<dbReference type="Proteomes" id="UP000318053">
    <property type="component" value="Unassembled WGS sequence"/>
</dbReference>
<dbReference type="EMBL" id="SJPK01000007">
    <property type="protein sequence ID" value="TWT65258.1"/>
    <property type="molecule type" value="Genomic_DNA"/>
</dbReference>
<gene>
    <name evidence="2" type="ORF">CA85_31700</name>
</gene>
<dbReference type="AlphaFoldDB" id="A0A5C5XRH8"/>
<reference evidence="2 3" key="1">
    <citation type="submission" date="2019-02" db="EMBL/GenBank/DDBJ databases">
        <title>Deep-cultivation of Planctomycetes and their phenomic and genomic characterization uncovers novel biology.</title>
        <authorList>
            <person name="Wiegand S."/>
            <person name="Jogler M."/>
            <person name="Boedeker C."/>
            <person name="Pinto D."/>
            <person name="Vollmers J."/>
            <person name="Rivas-Marin E."/>
            <person name="Kohn T."/>
            <person name="Peeters S.H."/>
            <person name="Heuer A."/>
            <person name="Rast P."/>
            <person name="Oberbeckmann S."/>
            <person name="Bunk B."/>
            <person name="Jeske O."/>
            <person name="Meyerdierks A."/>
            <person name="Storesund J.E."/>
            <person name="Kallscheuer N."/>
            <person name="Luecker S."/>
            <person name="Lage O.M."/>
            <person name="Pohl T."/>
            <person name="Merkel B.J."/>
            <person name="Hornburger P."/>
            <person name="Mueller R.-W."/>
            <person name="Bruemmer F."/>
            <person name="Labrenz M."/>
            <person name="Spormann A.M."/>
            <person name="Op Den Camp H."/>
            <person name="Overmann J."/>
            <person name="Amann R."/>
            <person name="Jetten M.S.M."/>
            <person name="Mascher T."/>
            <person name="Medema M.H."/>
            <person name="Devos D.P."/>
            <person name="Kaster A.-K."/>
            <person name="Ovreas L."/>
            <person name="Rohde M."/>
            <person name="Galperin M.Y."/>
            <person name="Jogler C."/>
        </authorList>
    </citation>
    <scope>NUCLEOTIDE SEQUENCE [LARGE SCALE GENOMIC DNA]</scope>
    <source>
        <strain evidence="2 3">CA85</strain>
    </source>
</reference>
<keyword evidence="3" id="KW-1185">Reference proteome</keyword>
<evidence type="ECO:0000256" key="1">
    <source>
        <dbReference type="SAM" id="MobiDB-lite"/>
    </source>
</evidence>
<comment type="caution">
    <text evidence="2">The sequence shown here is derived from an EMBL/GenBank/DDBJ whole genome shotgun (WGS) entry which is preliminary data.</text>
</comment>
<organism evidence="2 3">
    <name type="scientific">Allorhodopirellula solitaria</name>
    <dbReference type="NCBI Taxonomy" id="2527987"/>
    <lineage>
        <taxon>Bacteria</taxon>
        <taxon>Pseudomonadati</taxon>
        <taxon>Planctomycetota</taxon>
        <taxon>Planctomycetia</taxon>
        <taxon>Pirellulales</taxon>
        <taxon>Pirellulaceae</taxon>
        <taxon>Allorhodopirellula</taxon>
    </lineage>
</organism>
<sequence length="114" mass="12178">MIAAFYRLQKIAHDNAPTGQSYDSPRQRLGFQKPPPRGSSNGAALFVVSLSPYSFARAFLLHPQIGVEVSVADCFGEMLFFDLVAGGDVGDGPGNSQDFVVGAGREAERLHAHA</sequence>
<accession>A0A5C5XRH8</accession>
<evidence type="ECO:0000313" key="2">
    <source>
        <dbReference type="EMBL" id="TWT65258.1"/>
    </source>
</evidence>
<name>A0A5C5XRH8_9BACT</name>
<protein>
    <submittedName>
        <fullName evidence="2">Uncharacterized protein</fullName>
    </submittedName>
</protein>
<evidence type="ECO:0000313" key="3">
    <source>
        <dbReference type="Proteomes" id="UP000318053"/>
    </source>
</evidence>